<dbReference type="EMBL" id="CM018044">
    <property type="protein sequence ID" value="KAA8529745.1"/>
    <property type="molecule type" value="Genomic_DNA"/>
</dbReference>
<gene>
    <name evidence="1" type="ORF">F0562_034155</name>
</gene>
<dbReference type="OrthoDB" id="10261439at2759"/>
<evidence type="ECO:0000313" key="2">
    <source>
        <dbReference type="Proteomes" id="UP000325577"/>
    </source>
</evidence>
<accession>A0A5J5AF90</accession>
<sequence>MLAVLEESFLGGIGIYLQCVVMRLTAPSALNGDCGAMVVNMVAGSVFGEDALEKASVEEQVNAKLNGRRNCSLAVGDSKGKEKVTEY</sequence>
<organism evidence="1 2">
    <name type="scientific">Nyssa sinensis</name>
    <dbReference type="NCBI Taxonomy" id="561372"/>
    <lineage>
        <taxon>Eukaryota</taxon>
        <taxon>Viridiplantae</taxon>
        <taxon>Streptophyta</taxon>
        <taxon>Embryophyta</taxon>
        <taxon>Tracheophyta</taxon>
        <taxon>Spermatophyta</taxon>
        <taxon>Magnoliopsida</taxon>
        <taxon>eudicotyledons</taxon>
        <taxon>Gunneridae</taxon>
        <taxon>Pentapetalae</taxon>
        <taxon>asterids</taxon>
        <taxon>Cornales</taxon>
        <taxon>Nyssaceae</taxon>
        <taxon>Nyssa</taxon>
    </lineage>
</organism>
<name>A0A5J5AF90_9ASTE</name>
<proteinExistence type="predicted"/>
<evidence type="ECO:0000313" key="1">
    <source>
        <dbReference type="EMBL" id="KAA8529745.1"/>
    </source>
</evidence>
<keyword evidence="2" id="KW-1185">Reference proteome</keyword>
<reference evidence="1 2" key="1">
    <citation type="submission" date="2019-09" db="EMBL/GenBank/DDBJ databases">
        <title>A chromosome-level genome assembly of the Chinese tupelo Nyssa sinensis.</title>
        <authorList>
            <person name="Yang X."/>
            <person name="Kang M."/>
            <person name="Yang Y."/>
            <person name="Xiong H."/>
            <person name="Wang M."/>
            <person name="Zhang Z."/>
            <person name="Wang Z."/>
            <person name="Wu H."/>
            <person name="Ma T."/>
            <person name="Liu J."/>
            <person name="Xi Z."/>
        </authorList>
    </citation>
    <scope>NUCLEOTIDE SEQUENCE [LARGE SCALE GENOMIC DNA]</scope>
    <source>
        <strain evidence="1">J267</strain>
        <tissue evidence="1">Leaf</tissue>
    </source>
</reference>
<dbReference type="Proteomes" id="UP000325577">
    <property type="component" value="Linkage Group LG20"/>
</dbReference>
<dbReference type="AlphaFoldDB" id="A0A5J5AF90"/>
<protein>
    <submittedName>
        <fullName evidence="1">Uncharacterized protein</fullName>
    </submittedName>
</protein>